<gene>
    <name evidence="1" type="ORF">CLV67_14272</name>
</gene>
<protein>
    <submittedName>
        <fullName evidence="1">Uncharacterized protein</fullName>
    </submittedName>
</protein>
<accession>A0A2T0JID2</accession>
<keyword evidence="2" id="KW-1185">Reference proteome</keyword>
<dbReference type="Proteomes" id="UP000239415">
    <property type="component" value="Unassembled WGS sequence"/>
</dbReference>
<dbReference type="RefSeq" id="WP_106330958.1">
    <property type="nucleotide sequence ID" value="NZ_BOMO01000163.1"/>
</dbReference>
<organism evidence="1 2">
    <name type="scientific">Actinoplanes italicus</name>
    <dbReference type="NCBI Taxonomy" id="113567"/>
    <lineage>
        <taxon>Bacteria</taxon>
        <taxon>Bacillati</taxon>
        <taxon>Actinomycetota</taxon>
        <taxon>Actinomycetes</taxon>
        <taxon>Micromonosporales</taxon>
        <taxon>Micromonosporaceae</taxon>
        <taxon>Actinoplanes</taxon>
    </lineage>
</organism>
<reference evidence="1 2" key="1">
    <citation type="submission" date="2018-03" db="EMBL/GenBank/DDBJ databases">
        <title>Genomic Encyclopedia of Archaeal and Bacterial Type Strains, Phase II (KMG-II): from individual species to whole genera.</title>
        <authorList>
            <person name="Goeker M."/>
        </authorList>
    </citation>
    <scope>NUCLEOTIDE SEQUENCE [LARGE SCALE GENOMIC DNA]</scope>
    <source>
        <strain evidence="1 2">DSM 43146</strain>
    </source>
</reference>
<proteinExistence type="predicted"/>
<dbReference type="EMBL" id="PVMZ01000042">
    <property type="protein sequence ID" value="PRX07397.1"/>
    <property type="molecule type" value="Genomic_DNA"/>
</dbReference>
<sequence length="77" mass="8396">MRAVDDGSEDWPGEWKFQSTITDLEGIEVQVTITVPRRATWSPGGELPPVTCLGAIAQDVANKAVEDITNARNQVPF</sequence>
<evidence type="ECO:0000313" key="1">
    <source>
        <dbReference type="EMBL" id="PRX07397.1"/>
    </source>
</evidence>
<evidence type="ECO:0000313" key="2">
    <source>
        <dbReference type="Proteomes" id="UP000239415"/>
    </source>
</evidence>
<name>A0A2T0JID2_9ACTN</name>
<comment type="caution">
    <text evidence="1">The sequence shown here is derived from an EMBL/GenBank/DDBJ whole genome shotgun (WGS) entry which is preliminary data.</text>
</comment>
<dbReference type="AlphaFoldDB" id="A0A2T0JID2"/>